<dbReference type="RefSeq" id="WP_145195456.1">
    <property type="nucleotide sequence ID" value="NZ_CP036434.1"/>
</dbReference>
<protein>
    <submittedName>
        <fullName evidence="1">Uncharacterized protein</fullName>
    </submittedName>
</protein>
<keyword evidence="2" id="KW-1185">Reference proteome</keyword>
<organism evidence="1 2">
    <name type="scientific">Saltatorellus ferox</name>
    <dbReference type="NCBI Taxonomy" id="2528018"/>
    <lineage>
        <taxon>Bacteria</taxon>
        <taxon>Pseudomonadati</taxon>
        <taxon>Planctomycetota</taxon>
        <taxon>Planctomycetia</taxon>
        <taxon>Planctomycetia incertae sedis</taxon>
        <taxon>Saltatorellus</taxon>
    </lineage>
</organism>
<sequence>MGGSLFRLPVAQASAAGVLTLNVDSSVPPMATGVGEVAAGTTWAFQCWYRDVGGPLGAPHNFSSALSVQFRL</sequence>
<dbReference type="EMBL" id="CP036434">
    <property type="protein sequence ID" value="QDV05822.1"/>
    <property type="molecule type" value="Genomic_DNA"/>
</dbReference>
<evidence type="ECO:0000313" key="1">
    <source>
        <dbReference type="EMBL" id="QDV05822.1"/>
    </source>
</evidence>
<dbReference type="AlphaFoldDB" id="A0A518EP06"/>
<accession>A0A518EP06</accession>
<name>A0A518EP06_9BACT</name>
<dbReference type="Proteomes" id="UP000320390">
    <property type="component" value="Chromosome"/>
</dbReference>
<reference evidence="1 2" key="1">
    <citation type="submission" date="2019-02" db="EMBL/GenBank/DDBJ databases">
        <title>Deep-cultivation of Planctomycetes and their phenomic and genomic characterization uncovers novel biology.</title>
        <authorList>
            <person name="Wiegand S."/>
            <person name="Jogler M."/>
            <person name="Boedeker C."/>
            <person name="Pinto D."/>
            <person name="Vollmers J."/>
            <person name="Rivas-Marin E."/>
            <person name="Kohn T."/>
            <person name="Peeters S.H."/>
            <person name="Heuer A."/>
            <person name="Rast P."/>
            <person name="Oberbeckmann S."/>
            <person name="Bunk B."/>
            <person name="Jeske O."/>
            <person name="Meyerdierks A."/>
            <person name="Storesund J.E."/>
            <person name="Kallscheuer N."/>
            <person name="Luecker S."/>
            <person name="Lage O.M."/>
            <person name="Pohl T."/>
            <person name="Merkel B.J."/>
            <person name="Hornburger P."/>
            <person name="Mueller R.-W."/>
            <person name="Bruemmer F."/>
            <person name="Labrenz M."/>
            <person name="Spormann A.M."/>
            <person name="Op den Camp H."/>
            <person name="Overmann J."/>
            <person name="Amann R."/>
            <person name="Jetten M.S.M."/>
            <person name="Mascher T."/>
            <person name="Medema M.H."/>
            <person name="Devos D.P."/>
            <person name="Kaster A.-K."/>
            <person name="Ovreas L."/>
            <person name="Rohde M."/>
            <person name="Galperin M.Y."/>
            <person name="Jogler C."/>
        </authorList>
    </citation>
    <scope>NUCLEOTIDE SEQUENCE [LARGE SCALE GENOMIC DNA]</scope>
    <source>
        <strain evidence="1 2">Poly30</strain>
    </source>
</reference>
<proteinExistence type="predicted"/>
<evidence type="ECO:0000313" key="2">
    <source>
        <dbReference type="Proteomes" id="UP000320390"/>
    </source>
</evidence>
<gene>
    <name evidence="1" type="ORF">Poly30_13250</name>
</gene>